<keyword evidence="7" id="KW-0833">Ubl conjugation pathway</keyword>
<gene>
    <name evidence="15" type="ORF">GSCOC_T00014991001</name>
</gene>
<comment type="similarity">
    <text evidence="11">Belongs to the RING-type zinc finger family. ATL subfamily.</text>
</comment>
<feature type="domain" description="RING-type" evidence="14">
    <location>
        <begin position="84"/>
        <end position="126"/>
    </location>
</feature>
<dbReference type="SMART" id="SM00184">
    <property type="entry name" value="RING"/>
    <property type="match status" value="1"/>
</dbReference>
<reference evidence="16" key="1">
    <citation type="journal article" date="2014" name="Science">
        <title>The coffee genome provides insight into the convergent evolution of caffeine biosynthesis.</title>
        <authorList>
            <person name="Denoeud F."/>
            <person name="Carretero-Paulet L."/>
            <person name="Dereeper A."/>
            <person name="Droc G."/>
            <person name="Guyot R."/>
            <person name="Pietrella M."/>
            <person name="Zheng C."/>
            <person name="Alberti A."/>
            <person name="Anthony F."/>
            <person name="Aprea G."/>
            <person name="Aury J.M."/>
            <person name="Bento P."/>
            <person name="Bernard M."/>
            <person name="Bocs S."/>
            <person name="Campa C."/>
            <person name="Cenci A."/>
            <person name="Combes M.C."/>
            <person name="Crouzillat D."/>
            <person name="Da Silva C."/>
            <person name="Daddiego L."/>
            <person name="De Bellis F."/>
            <person name="Dussert S."/>
            <person name="Garsmeur O."/>
            <person name="Gayraud T."/>
            <person name="Guignon V."/>
            <person name="Jahn K."/>
            <person name="Jamilloux V."/>
            <person name="Joet T."/>
            <person name="Labadie K."/>
            <person name="Lan T."/>
            <person name="Leclercq J."/>
            <person name="Lepelley M."/>
            <person name="Leroy T."/>
            <person name="Li L.T."/>
            <person name="Librado P."/>
            <person name="Lopez L."/>
            <person name="Munoz A."/>
            <person name="Noel B."/>
            <person name="Pallavicini A."/>
            <person name="Perrotta G."/>
            <person name="Poncet V."/>
            <person name="Pot D."/>
            <person name="Priyono X."/>
            <person name="Rigoreau M."/>
            <person name="Rouard M."/>
            <person name="Rozas J."/>
            <person name="Tranchant-Dubreuil C."/>
            <person name="VanBuren R."/>
            <person name="Zhang Q."/>
            <person name="Andrade A.C."/>
            <person name="Argout X."/>
            <person name="Bertrand B."/>
            <person name="de Kochko A."/>
            <person name="Graziosi G."/>
            <person name="Henry R.J."/>
            <person name="Jayarama X."/>
            <person name="Ming R."/>
            <person name="Nagai C."/>
            <person name="Rounsley S."/>
            <person name="Sankoff D."/>
            <person name="Giuliano G."/>
            <person name="Albert V.A."/>
            <person name="Wincker P."/>
            <person name="Lashermes P."/>
        </authorList>
    </citation>
    <scope>NUCLEOTIDE SEQUENCE [LARGE SCALE GENOMIC DNA]</scope>
    <source>
        <strain evidence="16">cv. DH200-94</strain>
    </source>
</reference>
<dbReference type="InterPro" id="IPR001841">
    <property type="entry name" value="Znf_RING"/>
</dbReference>
<dbReference type="InParanoid" id="A0A068TMN3"/>
<dbReference type="OMA" id="YKMESTS"/>
<dbReference type="PROSITE" id="PS50089">
    <property type="entry name" value="ZF_RING_2"/>
    <property type="match status" value="1"/>
</dbReference>
<feature type="transmembrane region" description="Helical" evidence="13">
    <location>
        <begin position="6"/>
        <end position="27"/>
    </location>
</feature>
<keyword evidence="9 13" id="KW-1133">Transmembrane helix</keyword>
<keyword evidence="4 13" id="KW-0812">Transmembrane</keyword>
<evidence type="ECO:0000256" key="6">
    <source>
        <dbReference type="ARBA" id="ARBA00022771"/>
    </source>
</evidence>
<dbReference type="EMBL" id="HG739085">
    <property type="protein sequence ID" value="CDO97605.1"/>
    <property type="molecule type" value="Genomic_DNA"/>
</dbReference>
<comment type="subcellular location">
    <subcellularLocation>
        <location evidence="1">Membrane</location>
        <topology evidence="1">Single-pass membrane protein</topology>
    </subcellularLocation>
</comment>
<evidence type="ECO:0000256" key="13">
    <source>
        <dbReference type="SAM" id="Phobius"/>
    </source>
</evidence>
<keyword evidence="5" id="KW-0479">Metal-binding</keyword>
<sequence>MVAELWMSAAIASIGIMLIIMLHVCILRRCGAGTSRNQMINITGAVPINRDSSTTGIECASMSIDDLKKLPCFQYKEEDPHKECAVCLEGFKIGEVCRLLPICNHSFHVQCIDSWLQQTPSCPICRISANSI</sequence>
<accession>A0A068TMN3</accession>
<organism evidence="15 16">
    <name type="scientific">Coffea canephora</name>
    <name type="common">Robusta coffee</name>
    <dbReference type="NCBI Taxonomy" id="49390"/>
    <lineage>
        <taxon>Eukaryota</taxon>
        <taxon>Viridiplantae</taxon>
        <taxon>Streptophyta</taxon>
        <taxon>Embryophyta</taxon>
        <taxon>Tracheophyta</taxon>
        <taxon>Spermatophyta</taxon>
        <taxon>Magnoliopsida</taxon>
        <taxon>eudicotyledons</taxon>
        <taxon>Gunneridae</taxon>
        <taxon>Pentapetalae</taxon>
        <taxon>asterids</taxon>
        <taxon>lamiids</taxon>
        <taxon>Gentianales</taxon>
        <taxon>Rubiaceae</taxon>
        <taxon>Ixoroideae</taxon>
        <taxon>Gardenieae complex</taxon>
        <taxon>Bertiereae - Coffeeae clade</taxon>
        <taxon>Coffeeae</taxon>
        <taxon>Coffea</taxon>
    </lineage>
</organism>
<keyword evidence="8" id="KW-0862">Zinc</keyword>
<evidence type="ECO:0000256" key="12">
    <source>
        <dbReference type="PROSITE-ProRule" id="PRU00175"/>
    </source>
</evidence>
<proteinExistence type="inferred from homology"/>
<dbReference type="PANTHER" id="PTHR45768">
    <property type="entry name" value="E3 UBIQUITIN-PROTEIN LIGASE RNF13-LIKE"/>
    <property type="match status" value="1"/>
</dbReference>
<dbReference type="Proteomes" id="UP000295252">
    <property type="component" value="Chromosome IV"/>
</dbReference>
<dbReference type="PhylomeDB" id="A0A068TMN3"/>
<keyword evidence="6 12" id="KW-0863">Zinc-finger</keyword>
<evidence type="ECO:0000256" key="3">
    <source>
        <dbReference type="ARBA" id="ARBA00022679"/>
    </source>
</evidence>
<comment type="pathway">
    <text evidence="2">Protein modification; protein ubiquitination.</text>
</comment>
<evidence type="ECO:0000259" key="14">
    <source>
        <dbReference type="PROSITE" id="PS50089"/>
    </source>
</evidence>
<dbReference type="InterPro" id="IPR013083">
    <property type="entry name" value="Znf_RING/FYVE/PHD"/>
</dbReference>
<dbReference type="AlphaFoldDB" id="A0A068TMN3"/>
<keyword evidence="3" id="KW-0808">Transferase</keyword>
<evidence type="ECO:0000256" key="11">
    <source>
        <dbReference type="ARBA" id="ARBA00024209"/>
    </source>
</evidence>
<protein>
    <recommendedName>
        <fullName evidence="14">RING-type domain-containing protein</fullName>
    </recommendedName>
</protein>
<evidence type="ECO:0000256" key="7">
    <source>
        <dbReference type="ARBA" id="ARBA00022786"/>
    </source>
</evidence>
<dbReference type="Pfam" id="PF13639">
    <property type="entry name" value="zf-RING_2"/>
    <property type="match status" value="1"/>
</dbReference>
<dbReference type="SUPFAM" id="SSF57850">
    <property type="entry name" value="RING/U-box"/>
    <property type="match status" value="1"/>
</dbReference>
<evidence type="ECO:0000313" key="16">
    <source>
        <dbReference type="Proteomes" id="UP000295252"/>
    </source>
</evidence>
<evidence type="ECO:0000256" key="5">
    <source>
        <dbReference type="ARBA" id="ARBA00022723"/>
    </source>
</evidence>
<dbReference type="GO" id="GO:0008270">
    <property type="term" value="F:zinc ion binding"/>
    <property type="evidence" value="ECO:0007669"/>
    <property type="project" value="UniProtKB-KW"/>
</dbReference>
<evidence type="ECO:0000256" key="8">
    <source>
        <dbReference type="ARBA" id="ARBA00022833"/>
    </source>
</evidence>
<dbReference type="PANTHER" id="PTHR45768:SF61">
    <property type="entry name" value="RING-H2 FINGER PROTEIN ATL18"/>
    <property type="match status" value="1"/>
</dbReference>
<evidence type="ECO:0000256" key="10">
    <source>
        <dbReference type="ARBA" id="ARBA00023136"/>
    </source>
</evidence>
<evidence type="ECO:0000256" key="1">
    <source>
        <dbReference type="ARBA" id="ARBA00004167"/>
    </source>
</evidence>
<evidence type="ECO:0000256" key="2">
    <source>
        <dbReference type="ARBA" id="ARBA00004906"/>
    </source>
</evidence>
<evidence type="ECO:0000256" key="9">
    <source>
        <dbReference type="ARBA" id="ARBA00022989"/>
    </source>
</evidence>
<evidence type="ECO:0000313" key="15">
    <source>
        <dbReference type="EMBL" id="CDO97605.1"/>
    </source>
</evidence>
<name>A0A068TMN3_COFCA</name>
<keyword evidence="10 13" id="KW-0472">Membrane</keyword>
<dbReference type="Gene3D" id="3.30.40.10">
    <property type="entry name" value="Zinc/RING finger domain, C3HC4 (zinc finger)"/>
    <property type="match status" value="1"/>
</dbReference>
<dbReference type="OrthoDB" id="8062037at2759"/>
<dbReference type="GO" id="GO:0016740">
    <property type="term" value="F:transferase activity"/>
    <property type="evidence" value="ECO:0007669"/>
    <property type="project" value="UniProtKB-KW"/>
</dbReference>
<dbReference type="GO" id="GO:0016020">
    <property type="term" value="C:membrane"/>
    <property type="evidence" value="ECO:0007669"/>
    <property type="project" value="UniProtKB-SubCell"/>
</dbReference>
<dbReference type="Gramene" id="CDO97605">
    <property type="protein sequence ID" value="CDO97605"/>
    <property type="gene ID" value="GSCOC_T00014991001"/>
</dbReference>
<evidence type="ECO:0000256" key="4">
    <source>
        <dbReference type="ARBA" id="ARBA00022692"/>
    </source>
</evidence>
<keyword evidence="16" id="KW-1185">Reference proteome</keyword>